<comment type="caution">
    <text evidence="2">The sequence shown here is derived from an EMBL/GenBank/DDBJ whole genome shotgun (WGS) entry which is preliminary data.</text>
</comment>
<accession>A0ABW0QUF8</accession>
<feature type="domain" description="FAD dependent oxidoreductase" evidence="1">
    <location>
        <begin position="6"/>
        <end position="40"/>
    </location>
</feature>
<dbReference type="GO" id="GO:0016491">
    <property type="term" value="F:oxidoreductase activity"/>
    <property type="evidence" value="ECO:0007669"/>
    <property type="project" value="UniProtKB-KW"/>
</dbReference>
<gene>
    <name evidence="2" type="ORF">ACFPQ4_00360</name>
</gene>
<evidence type="ECO:0000313" key="3">
    <source>
        <dbReference type="Proteomes" id="UP001596108"/>
    </source>
</evidence>
<dbReference type="Gene3D" id="3.50.50.60">
    <property type="entry name" value="FAD/NAD(P)-binding domain"/>
    <property type="match status" value="1"/>
</dbReference>
<dbReference type="SUPFAM" id="SSF51905">
    <property type="entry name" value="FAD/NAD(P)-binding domain"/>
    <property type="match status" value="1"/>
</dbReference>
<dbReference type="EMBL" id="JBHSNC010000001">
    <property type="protein sequence ID" value="MFC5527914.1"/>
    <property type="molecule type" value="Genomic_DNA"/>
</dbReference>
<dbReference type="RefSeq" id="WP_378109719.1">
    <property type="nucleotide sequence ID" value="NZ_JBHSNC010000001.1"/>
</dbReference>
<dbReference type="Pfam" id="PF01266">
    <property type="entry name" value="DAO"/>
    <property type="match status" value="1"/>
</dbReference>
<name>A0ABW0QUF8_9BACL</name>
<dbReference type="EC" id="1.-.-.-" evidence="2"/>
<organism evidence="2 3">
    <name type="scientific">Cohnella yongneupensis</name>
    <dbReference type="NCBI Taxonomy" id="425006"/>
    <lineage>
        <taxon>Bacteria</taxon>
        <taxon>Bacillati</taxon>
        <taxon>Bacillota</taxon>
        <taxon>Bacilli</taxon>
        <taxon>Bacillales</taxon>
        <taxon>Paenibacillaceae</taxon>
        <taxon>Cohnella</taxon>
    </lineage>
</organism>
<dbReference type="InterPro" id="IPR050407">
    <property type="entry name" value="Geranylgeranyl_reductase"/>
</dbReference>
<dbReference type="Proteomes" id="UP001596108">
    <property type="component" value="Unassembled WGS sequence"/>
</dbReference>
<evidence type="ECO:0000313" key="2">
    <source>
        <dbReference type="EMBL" id="MFC5527914.1"/>
    </source>
</evidence>
<protein>
    <submittedName>
        <fullName evidence="2">NAD(P)/FAD-dependent oxidoreductase</fullName>
        <ecNumber evidence="2">1.-.-.-</ecNumber>
    </submittedName>
</protein>
<dbReference type="InterPro" id="IPR036188">
    <property type="entry name" value="FAD/NAD-bd_sf"/>
</dbReference>
<sequence length="379" mass="41478">MYKEADAVVIGAGVAGSSMAYALAKKGWNVVLLDKEKYPRHKACGEFLSPESQFALQKFGLEHILRSLEPAIITKVRIHTEGGYSLEIPLPGQAWGLSRYALDSRLQSSAIEMGASLYTSCTVNNITANGEGYRVESCRSSDNFSFNTRAVIGAGGRRTLNGLREPKPSPNNRTFVGIKSHYTREDRSPVVDLYFFQGGYIGISPVEGGRLNIAALLLNSAFQSLGGSSVIERILEQACRNSPILKQRLAGVAPIPGTQAATFPVTVRRVPSAWNEIPCIGDAIAVIPPFCGDGMSMALRSVELCVPLADCYLRGQCAREEWKTEYTRLIKRHFSSALRWGNLLERVLSHSVLSSWLLRLGSFAPGTAQRLVRATRLKN</sequence>
<proteinExistence type="predicted"/>
<dbReference type="PANTHER" id="PTHR42685">
    <property type="entry name" value="GERANYLGERANYL DIPHOSPHATE REDUCTASE"/>
    <property type="match status" value="1"/>
</dbReference>
<reference evidence="3" key="1">
    <citation type="journal article" date="2019" name="Int. J. Syst. Evol. Microbiol.">
        <title>The Global Catalogue of Microorganisms (GCM) 10K type strain sequencing project: providing services to taxonomists for standard genome sequencing and annotation.</title>
        <authorList>
            <consortium name="The Broad Institute Genomics Platform"/>
            <consortium name="The Broad Institute Genome Sequencing Center for Infectious Disease"/>
            <person name="Wu L."/>
            <person name="Ma J."/>
        </authorList>
    </citation>
    <scope>NUCLEOTIDE SEQUENCE [LARGE SCALE GENOMIC DNA]</scope>
    <source>
        <strain evidence="3">CGMCC 1.18578</strain>
    </source>
</reference>
<keyword evidence="2" id="KW-0560">Oxidoreductase</keyword>
<dbReference type="PRINTS" id="PR00420">
    <property type="entry name" value="RNGMNOXGNASE"/>
</dbReference>
<dbReference type="InterPro" id="IPR006076">
    <property type="entry name" value="FAD-dep_OxRdtase"/>
</dbReference>
<dbReference type="PANTHER" id="PTHR42685:SF22">
    <property type="entry name" value="CONDITIONED MEDIUM FACTOR RECEPTOR 1"/>
    <property type="match status" value="1"/>
</dbReference>
<keyword evidence="3" id="KW-1185">Reference proteome</keyword>
<evidence type="ECO:0000259" key="1">
    <source>
        <dbReference type="Pfam" id="PF01266"/>
    </source>
</evidence>